<dbReference type="EMBL" id="AP028908">
    <property type="protein sequence ID" value="BES85667.1"/>
    <property type="molecule type" value="Genomic_DNA"/>
</dbReference>
<dbReference type="InterPro" id="IPR036102">
    <property type="entry name" value="OsmC/Ohrsf"/>
</dbReference>
<dbReference type="KEGG" id="parl:PEC302110_27640"/>
<dbReference type="InterPro" id="IPR015946">
    <property type="entry name" value="KH_dom-like_a/b"/>
</dbReference>
<dbReference type="PANTHER" id="PTHR33797:SF2">
    <property type="entry name" value="ORGANIC HYDROPEROXIDE RESISTANCE PROTEIN-LIKE"/>
    <property type="match status" value="1"/>
</dbReference>
<dbReference type="InterPro" id="IPR019953">
    <property type="entry name" value="OHR"/>
</dbReference>
<protein>
    <submittedName>
        <fullName evidence="2">Organic hydroperoxide resistance protein</fullName>
    </submittedName>
</protein>
<comment type="similarity">
    <text evidence="1">Belongs to the OsmC/Ohr family.</text>
</comment>
<evidence type="ECO:0000313" key="3">
    <source>
        <dbReference type="Proteomes" id="UP001377830"/>
    </source>
</evidence>
<dbReference type="AlphaFoldDB" id="A0AAN0MLR7"/>
<dbReference type="NCBIfam" id="TIGR03561">
    <property type="entry name" value="organ_hyd_perox"/>
    <property type="match status" value="1"/>
</dbReference>
<keyword evidence="3" id="KW-1185">Reference proteome</keyword>
<evidence type="ECO:0000313" key="2">
    <source>
        <dbReference type="EMBL" id="BES85667.1"/>
    </source>
</evidence>
<accession>A0AAN0MLR7</accession>
<dbReference type="SUPFAM" id="SSF82784">
    <property type="entry name" value="OsmC-like"/>
    <property type="match status" value="1"/>
</dbReference>
<dbReference type="RefSeq" id="WP_261850083.1">
    <property type="nucleotide sequence ID" value="NZ_AP028908.1"/>
</dbReference>
<proteinExistence type="inferred from homology"/>
<name>A0AAN0MLR7_9GAMM</name>
<dbReference type="Proteomes" id="UP001377830">
    <property type="component" value="Chromosome"/>
</dbReference>
<organism evidence="2 3">
    <name type="scientific">Pectobacterium araliae</name>
    <dbReference type="NCBI Taxonomy" id="3073862"/>
    <lineage>
        <taxon>Bacteria</taxon>
        <taxon>Pseudomonadati</taxon>
        <taxon>Pseudomonadota</taxon>
        <taxon>Gammaproteobacteria</taxon>
        <taxon>Enterobacterales</taxon>
        <taxon>Pectobacteriaceae</taxon>
        <taxon>Pectobacterium</taxon>
    </lineage>
</organism>
<dbReference type="InterPro" id="IPR003718">
    <property type="entry name" value="OsmC/Ohr_fam"/>
</dbReference>
<evidence type="ECO:0000256" key="1">
    <source>
        <dbReference type="ARBA" id="ARBA00007378"/>
    </source>
</evidence>
<dbReference type="Pfam" id="PF02566">
    <property type="entry name" value="OsmC"/>
    <property type="match status" value="1"/>
</dbReference>
<sequence length="141" mass="14499">MSIEKVLYVAHAQATGGRDGRAVSSDNAVDIKLTTPRQLGGAGGEGTNPEQLFAAGYSACFLGAMKFVGAREKIAVPADTTVNGSVGIGAIPTGFGIEVELKISLPGLDRAVAEDLVQKAHIVCPYSNATRGNIDVTLTIV</sequence>
<dbReference type="GO" id="GO:0006979">
    <property type="term" value="P:response to oxidative stress"/>
    <property type="evidence" value="ECO:0007669"/>
    <property type="project" value="InterPro"/>
</dbReference>
<dbReference type="Gene3D" id="3.30.300.20">
    <property type="match status" value="1"/>
</dbReference>
<dbReference type="Gene3D" id="2.20.25.10">
    <property type="match status" value="1"/>
</dbReference>
<reference evidence="3" key="1">
    <citation type="journal article" date="2024" name="Int. J. Syst. Evol. Microbiol.">
        <title>Pectobacterium araliae sp. nov., a pathogen causing bacterial soft rot of Japanese angelica tree in Japan.</title>
        <authorList>
            <person name="Sawada H."/>
            <person name="Someya N."/>
            <person name="Morohoshi T."/>
            <person name="Ono M."/>
            <person name="Satou M."/>
        </authorList>
    </citation>
    <scope>NUCLEOTIDE SEQUENCE [LARGE SCALE GENOMIC DNA]</scope>
    <source>
        <strain evidence="3">MAFF 302110</strain>
    </source>
</reference>
<gene>
    <name evidence="2" type="ORF">PEC302110_27640</name>
</gene>
<dbReference type="PANTHER" id="PTHR33797">
    <property type="entry name" value="ORGANIC HYDROPEROXIDE RESISTANCE PROTEIN-LIKE"/>
    <property type="match status" value="1"/>
</dbReference>